<dbReference type="EMBL" id="JARJBC010000002">
    <property type="protein sequence ID" value="MDF3288513.1"/>
    <property type="molecule type" value="Genomic_DNA"/>
</dbReference>
<protein>
    <recommendedName>
        <fullName evidence="3">HEAT repeat domain-containing protein</fullName>
    </recommendedName>
</protein>
<name>A0ABT5ZFB2_9ACTN</name>
<reference evidence="1 2" key="1">
    <citation type="submission" date="2023-03" db="EMBL/GenBank/DDBJ databases">
        <title>Draft genome sequence of Streptomyces sp. RB6PN23 isolated from peat swamp forest in Thailand.</title>
        <authorList>
            <person name="Klaysubun C."/>
            <person name="Duangmal K."/>
        </authorList>
    </citation>
    <scope>NUCLEOTIDE SEQUENCE [LARGE SCALE GENOMIC DNA]</scope>
    <source>
        <strain evidence="1 2">RB6PN23</strain>
    </source>
</reference>
<sequence>MTLISVALYEDDRGWVESWIIKLSKHRDVGVRGTAAVSLGHVARLHGEISSPALDAIRTLLDDERTAGAASNAISDVKMFVGKNFD</sequence>
<accession>A0ABT5ZFB2</accession>
<organism evidence="1 2">
    <name type="scientific">Streptomyces silvisoli</name>
    <dbReference type="NCBI Taxonomy" id="3034235"/>
    <lineage>
        <taxon>Bacteria</taxon>
        <taxon>Bacillati</taxon>
        <taxon>Actinomycetota</taxon>
        <taxon>Actinomycetes</taxon>
        <taxon>Kitasatosporales</taxon>
        <taxon>Streptomycetaceae</taxon>
        <taxon>Streptomyces</taxon>
    </lineage>
</organism>
<dbReference type="RefSeq" id="WP_276092292.1">
    <property type="nucleotide sequence ID" value="NZ_JARJBC010000002.1"/>
</dbReference>
<evidence type="ECO:0000313" key="1">
    <source>
        <dbReference type="EMBL" id="MDF3288513.1"/>
    </source>
</evidence>
<proteinExistence type="predicted"/>
<evidence type="ECO:0008006" key="3">
    <source>
        <dbReference type="Google" id="ProtNLM"/>
    </source>
</evidence>
<comment type="caution">
    <text evidence="1">The sequence shown here is derived from an EMBL/GenBank/DDBJ whole genome shotgun (WGS) entry which is preliminary data.</text>
</comment>
<evidence type="ECO:0000313" key="2">
    <source>
        <dbReference type="Proteomes" id="UP001216579"/>
    </source>
</evidence>
<dbReference type="InterPro" id="IPR049796">
    <property type="entry name" value="CdiI_Ct-like"/>
</dbReference>
<dbReference type="CDD" id="cd20694">
    <property type="entry name" value="CdiI_Ct-like"/>
    <property type="match status" value="1"/>
</dbReference>
<dbReference type="Proteomes" id="UP001216579">
    <property type="component" value="Unassembled WGS sequence"/>
</dbReference>
<gene>
    <name evidence="1" type="ORF">P3G67_04595</name>
</gene>
<keyword evidence="2" id="KW-1185">Reference proteome</keyword>